<evidence type="ECO:0000313" key="3">
    <source>
        <dbReference type="Proteomes" id="UP000006426"/>
    </source>
</evidence>
<keyword evidence="1" id="KW-0812">Transmembrane</keyword>
<protein>
    <submittedName>
        <fullName evidence="2">Uncharacterized protein</fullName>
    </submittedName>
</protein>
<keyword evidence="2" id="KW-0614">Plasmid</keyword>
<sequence length="94" mass="10240">MIGKSLETENFMFIPCASCGITTMIATALPDKDLIDMAQMNFLYQIIMACMIVMIIAGLGYGLILSAKRIELRNAAAQSRAQQTQAIKAPVDPE</sequence>
<dbReference type="Proteomes" id="UP000006426">
    <property type="component" value="Plasmid pmppla107"/>
</dbReference>
<organism evidence="2 3">
    <name type="scientific">Pseudomonas amygdali pv. lachrymans str. M301315</name>
    <dbReference type="NCBI Taxonomy" id="629260"/>
    <lineage>
        <taxon>Bacteria</taxon>
        <taxon>Pseudomonadati</taxon>
        <taxon>Pseudomonadota</taxon>
        <taxon>Gammaproteobacteria</taxon>
        <taxon>Pseudomonadales</taxon>
        <taxon>Pseudomonadaceae</taxon>
        <taxon>Pseudomonas</taxon>
        <taxon>Pseudomonas amygdali</taxon>
    </lineage>
</organism>
<accession>A0AAD0PVX3</accession>
<feature type="transmembrane region" description="Helical" evidence="1">
    <location>
        <begin position="42"/>
        <end position="64"/>
    </location>
</feature>
<reference evidence="2 3" key="1">
    <citation type="journal article" date="2011" name="PLoS Pathog.">
        <title>Dynamic evolution of pathogenicity revealed by sequencing and comparative genomics of 19 Pseudomonas syringae isolates.</title>
        <authorList>
            <person name="Baltrus D.A."/>
            <person name="Nishimura M.T."/>
            <person name="Romanchuk A."/>
            <person name="Chang J.H."/>
            <person name="Mukhtar M.S."/>
            <person name="Cherkis K."/>
            <person name="Roach J."/>
            <person name="Grant S.R."/>
            <person name="Jones C.D."/>
            <person name="Dangl J.L."/>
        </authorList>
    </citation>
    <scope>NUCLEOTIDE SEQUENCE [LARGE SCALE GENOMIC DNA]</scope>
    <source>
        <strain evidence="2 3">M301315</strain>
    </source>
</reference>
<geneLocation type="plasmid" evidence="3">
    <name>pmppla107</name>
</geneLocation>
<keyword evidence="1" id="KW-0472">Membrane</keyword>
<name>A0AAD0PVX3_PSEAV</name>
<evidence type="ECO:0000313" key="2">
    <source>
        <dbReference type="EMBL" id="AXH59725.1"/>
    </source>
</evidence>
<gene>
    <name evidence="2" type="ORF">PLA107_031375</name>
</gene>
<proteinExistence type="predicted"/>
<evidence type="ECO:0000256" key="1">
    <source>
        <dbReference type="SAM" id="Phobius"/>
    </source>
</evidence>
<dbReference type="AlphaFoldDB" id="A0AAD0PVX3"/>
<feature type="transmembrane region" description="Helical" evidence="1">
    <location>
        <begin position="12"/>
        <end position="30"/>
    </location>
</feature>
<dbReference type="EMBL" id="CP031226">
    <property type="protein sequence ID" value="AXH59725.1"/>
    <property type="molecule type" value="Genomic_DNA"/>
</dbReference>
<keyword evidence="1" id="KW-1133">Transmembrane helix</keyword>